<evidence type="ECO:0000256" key="1">
    <source>
        <dbReference type="SAM" id="MobiDB-lite"/>
    </source>
</evidence>
<sequence length="231" mass="24211">MVVPQSAGTAICTAVLAALGALAALFRVFVSLPEIVVYQPYVQAPDSVTPAFAEVTRSWGRHATLLSAVSIASALVAVVLTVGTVLLIRRRKSARVLIAIGAVLAFVTVLEAKTFETMLDLDDAPGLSFLADGPHLVALDLATLVFPCVTIIVAYLPRRRAGSPSNRYPITTPLDSSSCVTRCGGRPPTSTRKASAERTSSIVKGNTQRSSADSTIPRRTPTAARSPVAVS</sequence>
<name>A0A2S0KGY3_9ACTN</name>
<evidence type="ECO:0000313" key="4">
    <source>
        <dbReference type="Proteomes" id="UP000239814"/>
    </source>
</evidence>
<dbReference type="EMBL" id="CP027433">
    <property type="protein sequence ID" value="AVM00934.1"/>
    <property type="molecule type" value="Genomic_DNA"/>
</dbReference>
<feature type="region of interest" description="Disordered" evidence="1">
    <location>
        <begin position="179"/>
        <end position="231"/>
    </location>
</feature>
<evidence type="ECO:0000256" key="2">
    <source>
        <dbReference type="SAM" id="Phobius"/>
    </source>
</evidence>
<dbReference type="AlphaFoldDB" id="A0A2S0KGY3"/>
<reference evidence="3 4" key="1">
    <citation type="submission" date="2018-03" db="EMBL/GenBank/DDBJ databases">
        <title>Characteristics and genome of n-alkane degrading marine bacteria Gordonia iterans isolated from crude oil contaminated in Tae-an, South Korea.</title>
        <authorList>
            <person name="Lee S.-S."/>
            <person name="Kim H."/>
        </authorList>
    </citation>
    <scope>NUCLEOTIDE SEQUENCE [LARGE SCALE GENOMIC DNA]</scope>
    <source>
        <strain evidence="3 4">Co17</strain>
    </source>
</reference>
<proteinExistence type="predicted"/>
<dbReference type="KEGG" id="git:C6V83_12380"/>
<evidence type="ECO:0000313" key="3">
    <source>
        <dbReference type="EMBL" id="AVM00934.1"/>
    </source>
</evidence>
<keyword evidence="2" id="KW-1133">Transmembrane helix</keyword>
<dbReference type="Proteomes" id="UP000239814">
    <property type="component" value="Chromosome"/>
</dbReference>
<dbReference type="RefSeq" id="WP_105942647.1">
    <property type="nucleotide sequence ID" value="NZ_CP027433.1"/>
</dbReference>
<feature type="compositionally biased region" description="Polar residues" evidence="1">
    <location>
        <begin position="188"/>
        <end position="214"/>
    </location>
</feature>
<accession>A0A2S0KGY3</accession>
<feature type="transmembrane region" description="Helical" evidence="2">
    <location>
        <begin position="135"/>
        <end position="157"/>
    </location>
</feature>
<gene>
    <name evidence="3" type="ORF">C6V83_12380</name>
</gene>
<organism evidence="3 4">
    <name type="scientific">Gordonia iterans</name>
    <dbReference type="NCBI Taxonomy" id="1004901"/>
    <lineage>
        <taxon>Bacteria</taxon>
        <taxon>Bacillati</taxon>
        <taxon>Actinomycetota</taxon>
        <taxon>Actinomycetes</taxon>
        <taxon>Mycobacteriales</taxon>
        <taxon>Gordoniaceae</taxon>
        <taxon>Gordonia</taxon>
    </lineage>
</organism>
<protein>
    <submittedName>
        <fullName evidence="3">Uncharacterized protein</fullName>
    </submittedName>
</protein>
<feature type="transmembrane region" description="Helical" evidence="2">
    <location>
        <begin position="95"/>
        <end position="115"/>
    </location>
</feature>
<keyword evidence="4" id="KW-1185">Reference proteome</keyword>
<keyword evidence="2" id="KW-0812">Transmembrane</keyword>
<keyword evidence="2" id="KW-0472">Membrane</keyword>
<feature type="transmembrane region" description="Helical" evidence="2">
    <location>
        <begin position="65"/>
        <end position="88"/>
    </location>
</feature>